<dbReference type="SMART" id="SM00354">
    <property type="entry name" value="HTH_LACI"/>
    <property type="match status" value="1"/>
</dbReference>
<proteinExistence type="predicted"/>
<feature type="domain" description="HTH lacI-type" evidence="5">
    <location>
        <begin position="3"/>
        <end position="57"/>
    </location>
</feature>
<dbReference type="InterPro" id="IPR028082">
    <property type="entry name" value="Peripla_BP_I"/>
</dbReference>
<keyword evidence="2" id="KW-0805">Transcription regulation</keyword>
<dbReference type="SUPFAM" id="SSF47413">
    <property type="entry name" value="lambda repressor-like DNA-binding domains"/>
    <property type="match status" value="1"/>
</dbReference>
<evidence type="ECO:0000256" key="1">
    <source>
        <dbReference type="ARBA" id="ARBA00022491"/>
    </source>
</evidence>
<keyword evidence="7" id="KW-1185">Reference proteome</keyword>
<dbReference type="RefSeq" id="WP_171631332.1">
    <property type="nucleotide sequence ID" value="NZ_WHNY01000043.1"/>
</dbReference>
<keyword evidence="4" id="KW-0804">Transcription</keyword>
<evidence type="ECO:0000259" key="5">
    <source>
        <dbReference type="PROSITE" id="PS50932"/>
    </source>
</evidence>
<dbReference type="InterPro" id="IPR000843">
    <property type="entry name" value="HTH_LacI"/>
</dbReference>
<dbReference type="SUPFAM" id="SSF53822">
    <property type="entry name" value="Periplasmic binding protein-like I"/>
    <property type="match status" value="1"/>
</dbReference>
<dbReference type="GO" id="GO:0003677">
    <property type="term" value="F:DNA binding"/>
    <property type="evidence" value="ECO:0007669"/>
    <property type="project" value="UniProtKB-KW"/>
</dbReference>
<dbReference type="CDD" id="cd06267">
    <property type="entry name" value="PBP1_LacI_sugar_binding-like"/>
    <property type="match status" value="1"/>
</dbReference>
<comment type="caution">
    <text evidence="6">The sequence shown here is derived from an EMBL/GenBank/DDBJ whole genome shotgun (WGS) entry which is preliminary data.</text>
</comment>
<dbReference type="CDD" id="cd01392">
    <property type="entry name" value="HTH_LacI"/>
    <property type="match status" value="1"/>
</dbReference>
<dbReference type="Pfam" id="PF00356">
    <property type="entry name" value="LacI"/>
    <property type="match status" value="1"/>
</dbReference>
<sequence>MKATIKDVAREAKVSTATVSFVVNGIDKVKKNTKERVLLAIQKLNYVPDQAARAMIKKKTKTVGLIVPLLTNEYWAELAEQIQEELILRGYTLMICTAGMKSAELTINSLLERNVDGVILSGRIASVPDDHYIQMFMERRIPLVSIGQIHKEVTSVWGDNLNSSRELVEHLIQQGNTKIAYIGSISTGIGRELGYRNALAIAEIPVDETLVRNGKLEDVHNFSQYGYHTMKQLVAEKCEFTALFGANDLIAIGAIKALQESGLRVPHDVAVAGFDDIAMAALYSPSITTVKQPIGEMAGSVVAALIEQIEQPDGPSMVRKIRFPMTVVVRESSISPKGGYKN</sequence>
<evidence type="ECO:0000313" key="6">
    <source>
        <dbReference type="EMBL" id="NOU65354.1"/>
    </source>
</evidence>
<dbReference type="EMBL" id="WHNY01000043">
    <property type="protein sequence ID" value="NOU65354.1"/>
    <property type="molecule type" value="Genomic_DNA"/>
</dbReference>
<dbReference type="Gene3D" id="1.10.260.40">
    <property type="entry name" value="lambda repressor-like DNA-binding domains"/>
    <property type="match status" value="1"/>
</dbReference>
<dbReference type="PROSITE" id="PS00356">
    <property type="entry name" value="HTH_LACI_1"/>
    <property type="match status" value="1"/>
</dbReference>
<dbReference type="PANTHER" id="PTHR30146:SF148">
    <property type="entry name" value="HTH-TYPE TRANSCRIPTIONAL REPRESSOR PURR-RELATED"/>
    <property type="match status" value="1"/>
</dbReference>
<dbReference type="Gene3D" id="3.40.50.2300">
    <property type="match status" value="2"/>
</dbReference>
<dbReference type="Pfam" id="PF13377">
    <property type="entry name" value="Peripla_BP_3"/>
    <property type="match status" value="1"/>
</dbReference>
<protein>
    <submittedName>
        <fullName evidence="6">LacI family DNA-binding transcriptional regulator</fullName>
    </submittedName>
</protein>
<evidence type="ECO:0000256" key="2">
    <source>
        <dbReference type="ARBA" id="ARBA00023015"/>
    </source>
</evidence>
<reference evidence="6 7" key="1">
    <citation type="submission" date="2019-10" db="EMBL/GenBank/DDBJ databases">
        <title>Description of Paenibacillus humi sp. nov.</title>
        <authorList>
            <person name="Carlier A."/>
            <person name="Qi S."/>
        </authorList>
    </citation>
    <scope>NUCLEOTIDE SEQUENCE [LARGE SCALE GENOMIC DNA]</scope>
    <source>
        <strain evidence="6 7">LMG 31461</strain>
    </source>
</reference>
<evidence type="ECO:0000313" key="7">
    <source>
        <dbReference type="Proteomes" id="UP000653578"/>
    </source>
</evidence>
<evidence type="ECO:0000256" key="3">
    <source>
        <dbReference type="ARBA" id="ARBA00023125"/>
    </source>
</evidence>
<dbReference type="PANTHER" id="PTHR30146">
    <property type="entry name" value="LACI-RELATED TRANSCRIPTIONAL REPRESSOR"/>
    <property type="match status" value="1"/>
</dbReference>
<evidence type="ECO:0000256" key="4">
    <source>
        <dbReference type="ARBA" id="ARBA00023163"/>
    </source>
</evidence>
<dbReference type="PROSITE" id="PS50932">
    <property type="entry name" value="HTH_LACI_2"/>
    <property type="match status" value="1"/>
</dbReference>
<accession>A0ABX1XAC0</accession>
<name>A0ABX1XAC0_9BACL</name>
<dbReference type="InterPro" id="IPR010982">
    <property type="entry name" value="Lambda_DNA-bd_dom_sf"/>
</dbReference>
<organism evidence="6 7">
    <name type="scientific">Paenibacillus plantarum</name>
    <dbReference type="NCBI Taxonomy" id="2654975"/>
    <lineage>
        <taxon>Bacteria</taxon>
        <taxon>Bacillati</taxon>
        <taxon>Bacillota</taxon>
        <taxon>Bacilli</taxon>
        <taxon>Bacillales</taxon>
        <taxon>Paenibacillaceae</taxon>
        <taxon>Paenibacillus</taxon>
    </lineage>
</organism>
<keyword evidence="3 6" id="KW-0238">DNA-binding</keyword>
<keyword evidence="1" id="KW-0678">Repressor</keyword>
<dbReference type="InterPro" id="IPR046335">
    <property type="entry name" value="LacI/GalR-like_sensor"/>
</dbReference>
<gene>
    <name evidence="6" type="ORF">GC096_15070</name>
</gene>
<dbReference type="Proteomes" id="UP000653578">
    <property type="component" value="Unassembled WGS sequence"/>
</dbReference>